<name>A0ABW3XGP3_9ACTN</name>
<organism evidence="1 2">
    <name type="scientific">Streptomyces kaempferi</name>
    <dbReference type="NCBI Taxonomy" id="333725"/>
    <lineage>
        <taxon>Bacteria</taxon>
        <taxon>Bacillati</taxon>
        <taxon>Actinomycetota</taxon>
        <taxon>Actinomycetes</taxon>
        <taxon>Kitasatosporales</taxon>
        <taxon>Streptomycetaceae</taxon>
        <taxon>Streptomyces</taxon>
    </lineage>
</organism>
<accession>A0ABW3XGP3</accession>
<proteinExistence type="predicted"/>
<dbReference type="Proteomes" id="UP001597058">
    <property type="component" value="Unassembled WGS sequence"/>
</dbReference>
<protein>
    <submittedName>
        <fullName evidence="1">Uncharacterized protein</fullName>
    </submittedName>
</protein>
<comment type="caution">
    <text evidence="1">The sequence shown here is derived from an EMBL/GenBank/DDBJ whole genome shotgun (WGS) entry which is preliminary data.</text>
</comment>
<evidence type="ECO:0000313" key="1">
    <source>
        <dbReference type="EMBL" id="MFD1307669.1"/>
    </source>
</evidence>
<dbReference type="EMBL" id="JBHTMM010000019">
    <property type="protein sequence ID" value="MFD1307669.1"/>
    <property type="molecule type" value="Genomic_DNA"/>
</dbReference>
<dbReference type="RefSeq" id="WP_381242774.1">
    <property type="nucleotide sequence ID" value="NZ_JBHSKH010000136.1"/>
</dbReference>
<reference evidence="2" key="1">
    <citation type="journal article" date="2019" name="Int. J. Syst. Evol. Microbiol.">
        <title>The Global Catalogue of Microorganisms (GCM) 10K type strain sequencing project: providing services to taxonomists for standard genome sequencing and annotation.</title>
        <authorList>
            <consortium name="The Broad Institute Genomics Platform"/>
            <consortium name="The Broad Institute Genome Sequencing Center for Infectious Disease"/>
            <person name="Wu L."/>
            <person name="Ma J."/>
        </authorList>
    </citation>
    <scope>NUCLEOTIDE SEQUENCE [LARGE SCALE GENOMIC DNA]</scope>
    <source>
        <strain evidence="2">CGMCC 4.7020</strain>
    </source>
</reference>
<evidence type="ECO:0000313" key="2">
    <source>
        <dbReference type="Proteomes" id="UP001597058"/>
    </source>
</evidence>
<sequence>MSNVPEGVACQVAKSMYEEGRNGIDIAEFWISVCVAGLIETQNQRAADPAAVPEWGPETTPHFAARRIVARLLDAGWTPPDSSCIDSATITADGGNA</sequence>
<keyword evidence="2" id="KW-1185">Reference proteome</keyword>
<gene>
    <name evidence="1" type="ORF">ACFQ5X_17660</name>
</gene>